<dbReference type="Gene3D" id="3.90.79.10">
    <property type="entry name" value="Nucleoside Triphosphate Pyrophosphohydrolase"/>
    <property type="match status" value="1"/>
</dbReference>
<protein>
    <submittedName>
        <fullName evidence="4">Diadenosine hexaphosphate hydrolase</fullName>
        <ecNumber evidence="4">3.6.1.61</ecNumber>
    </submittedName>
</protein>
<sequence>MREEISSGGIVIFGNAILLLKKYNGDWVLPKGRVEPGETIEDAATREVMEETRVKAEIITYLGYIKYKFRSMKEEHRLIRKTVHWYLMKAKNMNAVPQRSEGFVDVKFVHIDRAKTLLKYRDEKKIIDRAVRAIKGESD</sequence>
<dbReference type="GO" id="GO:0006167">
    <property type="term" value="P:AMP biosynthetic process"/>
    <property type="evidence" value="ECO:0007669"/>
    <property type="project" value="TreeGrafter"/>
</dbReference>
<proteinExistence type="inferred from homology"/>
<feature type="domain" description="Nudix hydrolase" evidence="3">
    <location>
        <begin position="1"/>
        <end position="131"/>
    </location>
</feature>
<dbReference type="PROSITE" id="PS00893">
    <property type="entry name" value="NUDIX_BOX"/>
    <property type="match status" value="1"/>
</dbReference>
<evidence type="ECO:0000313" key="4">
    <source>
        <dbReference type="EMBL" id="OHW62052.1"/>
    </source>
</evidence>
<dbReference type="EC" id="3.6.1.61" evidence="4"/>
<evidence type="ECO:0000256" key="2">
    <source>
        <dbReference type="RuleBase" id="RU003476"/>
    </source>
</evidence>
<comment type="caution">
    <text evidence="4">The sequence shown here is derived from an EMBL/GenBank/DDBJ whole genome shotgun (WGS) entry which is preliminary data.</text>
</comment>
<dbReference type="RefSeq" id="WP_071063260.1">
    <property type="nucleotide sequence ID" value="NZ_MKIE01000005.1"/>
</dbReference>
<dbReference type="Proteomes" id="UP000180254">
    <property type="component" value="Unassembled WGS sequence"/>
</dbReference>
<dbReference type="InterPro" id="IPR000086">
    <property type="entry name" value="NUDIX_hydrolase_dom"/>
</dbReference>
<dbReference type="OrthoDB" id="9816289at2"/>
<evidence type="ECO:0000259" key="3">
    <source>
        <dbReference type="PROSITE" id="PS51462"/>
    </source>
</evidence>
<name>A0A1S1V685_9FIRM</name>
<dbReference type="PANTHER" id="PTHR21340:SF0">
    <property type="entry name" value="BIS(5'-NUCLEOSYL)-TETRAPHOSPHATASE [ASYMMETRICAL]"/>
    <property type="match status" value="1"/>
</dbReference>
<accession>A0A1S1V685</accession>
<dbReference type="GO" id="GO:0004081">
    <property type="term" value="F:bis(5'-nucleosyl)-tetraphosphatase (asymmetrical) activity"/>
    <property type="evidence" value="ECO:0007669"/>
    <property type="project" value="TreeGrafter"/>
</dbReference>
<dbReference type="InterPro" id="IPR051325">
    <property type="entry name" value="Nudix_hydrolase_domain"/>
</dbReference>
<organism evidence="4 5">
    <name type="scientific">Andreesenia angusta</name>
    <dbReference type="NCBI Taxonomy" id="39480"/>
    <lineage>
        <taxon>Bacteria</taxon>
        <taxon>Bacillati</taxon>
        <taxon>Bacillota</taxon>
        <taxon>Tissierellia</taxon>
        <taxon>Tissierellales</taxon>
        <taxon>Gottschalkiaceae</taxon>
        <taxon>Andreesenia</taxon>
    </lineage>
</organism>
<keyword evidence="1 2" id="KW-0378">Hydrolase</keyword>
<keyword evidence="5" id="KW-1185">Reference proteome</keyword>
<gene>
    <name evidence="4" type="primary">ndx1_2</name>
    <name evidence="4" type="ORF">EUAN_15000</name>
</gene>
<dbReference type="SUPFAM" id="SSF55811">
    <property type="entry name" value="Nudix"/>
    <property type="match status" value="1"/>
</dbReference>
<dbReference type="PRINTS" id="PR00502">
    <property type="entry name" value="NUDIXFAMILY"/>
</dbReference>
<dbReference type="GO" id="GO:0006754">
    <property type="term" value="P:ATP biosynthetic process"/>
    <property type="evidence" value="ECO:0007669"/>
    <property type="project" value="TreeGrafter"/>
</dbReference>
<dbReference type="InterPro" id="IPR020476">
    <property type="entry name" value="Nudix_hydrolase"/>
</dbReference>
<dbReference type="AlphaFoldDB" id="A0A1S1V685"/>
<evidence type="ECO:0000256" key="1">
    <source>
        <dbReference type="ARBA" id="ARBA00022801"/>
    </source>
</evidence>
<evidence type="ECO:0000313" key="5">
    <source>
        <dbReference type="Proteomes" id="UP000180254"/>
    </source>
</evidence>
<dbReference type="Pfam" id="PF00293">
    <property type="entry name" value="NUDIX"/>
    <property type="match status" value="1"/>
</dbReference>
<dbReference type="EMBL" id="MKIE01000005">
    <property type="protein sequence ID" value="OHW62052.1"/>
    <property type="molecule type" value="Genomic_DNA"/>
</dbReference>
<dbReference type="STRING" id="39480.EUAN_15000"/>
<dbReference type="PROSITE" id="PS51462">
    <property type="entry name" value="NUDIX"/>
    <property type="match status" value="1"/>
</dbReference>
<dbReference type="InterPro" id="IPR020084">
    <property type="entry name" value="NUDIX_hydrolase_CS"/>
</dbReference>
<dbReference type="InterPro" id="IPR015797">
    <property type="entry name" value="NUDIX_hydrolase-like_dom_sf"/>
</dbReference>
<comment type="similarity">
    <text evidence="2">Belongs to the Nudix hydrolase family.</text>
</comment>
<dbReference type="CDD" id="cd03673">
    <property type="entry name" value="NUDIX_Ap6A_hydrolase"/>
    <property type="match status" value="1"/>
</dbReference>
<dbReference type="PANTHER" id="PTHR21340">
    <property type="entry name" value="DIADENOSINE 5,5-P1,P4-TETRAPHOSPHATE PYROPHOSPHOHYDROLASE MUTT"/>
    <property type="match status" value="1"/>
</dbReference>
<reference evidence="4 5" key="1">
    <citation type="submission" date="2016-09" db="EMBL/GenBank/DDBJ databases">
        <title>Genome sequence of Eubacterium angustum.</title>
        <authorList>
            <person name="Poehlein A."/>
            <person name="Daniel R."/>
        </authorList>
    </citation>
    <scope>NUCLEOTIDE SEQUENCE [LARGE SCALE GENOMIC DNA]</scope>
    <source>
        <strain evidence="4 5">DSM 1989</strain>
    </source>
</reference>